<reference evidence="14 15" key="1">
    <citation type="submission" date="2021-06" db="EMBL/GenBank/DDBJ databases">
        <title>Caerostris darwini draft genome.</title>
        <authorList>
            <person name="Kono N."/>
            <person name="Arakawa K."/>
        </authorList>
    </citation>
    <scope>NUCLEOTIDE SEQUENCE [LARGE SCALE GENOMIC DNA]</scope>
</reference>
<organism evidence="14 15">
    <name type="scientific">Caerostris darwini</name>
    <dbReference type="NCBI Taxonomy" id="1538125"/>
    <lineage>
        <taxon>Eukaryota</taxon>
        <taxon>Metazoa</taxon>
        <taxon>Ecdysozoa</taxon>
        <taxon>Arthropoda</taxon>
        <taxon>Chelicerata</taxon>
        <taxon>Arachnida</taxon>
        <taxon>Araneae</taxon>
        <taxon>Araneomorphae</taxon>
        <taxon>Entelegynae</taxon>
        <taxon>Araneoidea</taxon>
        <taxon>Araneidae</taxon>
        <taxon>Caerostris</taxon>
    </lineage>
</organism>
<keyword evidence="6 13" id="KW-1133">Transmembrane helix</keyword>
<keyword evidence="15" id="KW-1185">Reference proteome</keyword>
<comment type="caution">
    <text evidence="14">The sequence shown here is derived from an EMBL/GenBank/DDBJ whole genome shotgun (WGS) entry which is preliminary data.</text>
</comment>
<dbReference type="GO" id="GO:0015280">
    <property type="term" value="F:ligand-gated sodium channel activity"/>
    <property type="evidence" value="ECO:0007669"/>
    <property type="project" value="TreeGrafter"/>
</dbReference>
<name>A0AAV4VBL2_9ARAC</name>
<evidence type="ECO:0000256" key="6">
    <source>
        <dbReference type="ARBA" id="ARBA00022989"/>
    </source>
</evidence>
<dbReference type="PRINTS" id="PR01078">
    <property type="entry name" value="AMINACHANNEL"/>
</dbReference>
<evidence type="ECO:0000256" key="7">
    <source>
        <dbReference type="ARBA" id="ARBA00023053"/>
    </source>
</evidence>
<dbReference type="GO" id="GO:0005886">
    <property type="term" value="C:plasma membrane"/>
    <property type="evidence" value="ECO:0007669"/>
    <property type="project" value="TreeGrafter"/>
</dbReference>
<keyword evidence="10 12" id="KW-0739">Sodium transport</keyword>
<keyword evidence="9 13" id="KW-0472">Membrane</keyword>
<evidence type="ECO:0000313" key="14">
    <source>
        <dbReference type="EMBL" id="GIY67622.1"/>
    </source>
</evidence>
<dbReference type="PANTHER" id="PTHR11690">
    <property type="entry name" value="AMILORIDE-SENSITIVE SODIUM CHANNEL-RELATED"/>
    <property type="match status" value="1"/>
</dbReference>
<evidence type="ECO:0000256" key="13">
    <source>
        <dbReference type="SAM" id="Phobius"/>
    </source>
</evidence>
<evidence type="ECO:0000256" key="2">
    <source>
        <dbReference type="ARBA" id="ARBA00007193"/>
    </source>
</evidence>
<proteinExistence type="inferred from homology"/>
<dbReference type="AlphaFoldDB" id="A0AAV4VBL2"/>
<dbReference type="Proteomes" id="UP001054837">
    <property type="component" value="Unassembled WGS sequence"/>
</dbReference>
<dbReference type="Gene3D" id="2.60.470.10">
    <property type="entry name" value="Acid-sensing ion channels like domains"/>
    <property type="match status" value="1"/>
</dbReference>
<keyword evidence="7" id="KW-0915">Sodium</keyword>
<keyword evidence="4 12" id="KW-0894">Sodium channel</keyword>
<keyword evidence="5 12" id="KW-0812">Transmembrane</keyword>
<evidence type="ECO:0000256" key="1">
    <source>
        <dbReference type="ARBA" id="ARBA00004141"/>
    </source>
</evidence>
<evidence type="ECO:0000256" key="3">
    <source>
        <dbReference type="ARBA" id="ARBA00022448"/>
    </source>
</evidence>
<evidence type="ECO:0000256" key="11">
    <source>
        <dbReference type="ARBA" id="ARBA00023303"/>
    </source>
</evidence>
<evidence type="ECO:0000256" key="4">
    <source>
        <dbReference type="ARBA" id="ARBA00022461"/>
    </source>
</evidence>
<evidence type="ECO:0000256" key="10">
    <source>
        <dbReference type="ARBA" id="ARBA00023201"/>
    </source>
</evidence>
<feature type="transmembrane region" description="Helical" evidence="13">
    <location>
        <begin position="529"/>
        <end position="549"/>
    </location>
</feature>
<dbReference type="InterPro" id="IPR001873">
    <property type="entry name" value="ENaC"/>
</dbReference>
<evidence type="ECO:0000313" key="15">
    <source>
        <dbReference type="Proteomes" id="UP001054837"/>
    </source>
</evidence>
<dbReference type="PANTHER" id="PTHR11690:SF248">
    <property type="entry name" value="PICKPOCKET 17, ISOFORM A"/>
    <property type="match status" value="1"/>
</dbReference>
<keyword evidence="3 12" id="KW-0813">Transport</keyword>
<evidence type="ECO:0000256" key="12">
    <source>
        <dbReference type="RuleBase" id="RU000679"/>
    </source>
</evidence>
<dbReference type="EMBL" id="BPLQ01012756">
    <property type="protein sequence ID" value="GIY67622.1"/>
    <property type="molecule type" value="Genomic_DNA"/>
</dbReference>
<dbReference type="Pfam" id="PF00858">
    <property type="entry name" value="ASC"/>
    <property type="match status" value="1"/>
</dbReference>
<sequence length="559" mass="64146">MKLLCDFLSQGISAAGVARITDAKSKWSRIFWISTVIIASVMTVLMTTRVIGEYFRYPKAWQTKSVSMKELEFPAVTVCGRYLIPRMNAKESKLQYMEELYAFLHSIPGRSIAPELKFRCIEDPLCRFSQFQEECRCQQNPCNTTFCEASDEEEGSCICSKRLCNWEGTRTPDACQFVETGGKEFCTCRKDFEYPLYNPNASFIRTEFDESLFANVSTEVLNMIKLMRSTKGGDMNDMDNKLLPNVRTLDDYSTSFDNLIVSCNFEGHKCIQEDFTTLYSPTFGKCYMFNYVGEDDEKLFRKPKIVKHPGRSYGLHLYLQSERKNMLPLFVRRLGARIVIHDPRSLPFSREGGFDLRHGDTSTVSLRYTEINRLGPPWGHCANDGDSTTSSYKDKPYNQIGCERKCLNKVVFSRCKCYHRLFMSSTTMPAGQKVCTSELEGCFMRILEDIGKNKIKCNCPEPCREKRYKSSISNAELNKKFVRLVKKAKSLKMVDGTLSTVEPEFRLDLMGVVVFYQTMSITNLSETSIYSVSIFLLFYYSTFGILNTLRTGHMSPTDR</sequence>
<protein>
    <submittedName>
        <fullName evidence="14">Amiloride-sensitive sodium channel subunit beta</fullName>
    </submittedName>
</protein>
<comment type="subcellular location">
    <subcellularLocation>
        <location evidence="1">Membrane</location>
        <topology evidence="1">Multi-pass membrane protein</topology>
    </subcellularLocation>
</comment>
<keyword evidence="8 12" id="KW-0406">Ion transport</keyword>
<evidence type="ECO:0000256" key="5">
    <source>
        <dbReference type="ARBA" id="ARBA00022692"/>
    </source>
</evidence>
<feature type="transmembrane region" description="Helical" evidence="13">
    <location>
        <begin position="30"/>
        <end position="51"/>
    </location>
</feature>
<gene>
    <name evidence="14" type="primary">SCNN1B</name>
    <name evidence="14" type="ORF">CDAR_553631</name>
</gene>
<keyword evidence="11 12" id="KW-0407">Ion channel</keyword>
<comment type="similarity">
    <text evidence="2 12">Belongs to the amiloride-sensitive sodium channel (TC 1.A.6) family.</text>
</comment>
<accession>A0AAV4VBL2</accession>
<evidence type="ECO:0000256" key="9">
    <source>
        <dbReference type="ARBA" id="ARBA00023136"/>
    </source>
</evidence>
<evidence type="ECO:0000256" key="8">
    <source>
        <dbReference type="ARBA" id="ARBA00023065"/>
    </source>
</evidence>